<dbReference type="PROSITE" id="PS50863">
    <property type="entry name" value="B3"/>
    <property type="match status" value="1"/>
</dbReference>
<evidence type="ECO:0000256" key="6">
    <source>
        <dbReference type="SAM" id="Coils"/>
    </source>
</evidence>
<keyword evidence="6" id="KW-0175">Coiled coil</keyword>
<dbReference type="Gene3D" id="2.40.330.10">
    <property type="entry name" value="DNA-binding pseudobarrel domain"/>
    <property type="match status" value="1"/>
</dbReference>
<dbReference type="InterPro" id="IPR003340">
    <property type="entry name" value="B3_DNA-bd"/>
</dbReference>
<reference evidence="8" key="1">
    <citation type="submission" date="2022-12" db="EMBL/GenBank/DDBJ databases">
        <title>Draft genome assemblies for two species of Escallonia (Escalloniales).</title>
        <authorList>
            <person name="Chanderbali A."/>
            <person name="Dervinis C."/>
            <person name="Anghel I."/>
            <person name="Soltis D."/>
            <person name="Soltis P."/>
            <person name="Zapata F."/>
        </authorList>
    </citation>
    <scope>NUCLEOTIDE SEQUENCE</scope>
    <source>
        <strain evidence="8">UCBG64.0493</strain>
        <tissue evidence="8">Leaf</tissue>
    </source>
</reference>
<dbReference type="Pfam" id="PF02362">
    <property type="entry name" value="B3"/>
    <property type="match status" value="1"/>
</dbReference>
<dbReference type="InterPro" id="IPR015300">
    <property type="entry name" value="DNA-bd_pseudobarrel_sf"/>
</dbReference>
<dbReference type="PANTHER" id="PTHR31391:SF101">
    <property type="entry name" value="B3 DOMAIN-CONTAINING PROTEIN OS01G0234100"/>
    <property type="match status" value="1"/>
</dbReference>
<feature type="coiled-coil region" evidence="6">
    <location>
        <begin position="229"/>
        <end position="270"/>
    </location>
</feature>
<evidence type="ECO:0000256" key="2">
    <source>
        <dbReference type="ARBA" id="ARBA00023015"/>
    </source>
</evidence>
<keyword evidence="2" id="KW-0805">Transcription regulation</keyword>
<proteinExistence type="predicted"/>
<protein>
    <recommendedName>
        <fullName evidence="7">TF-B3 domain-containing protein</fullName>
    </recommendedName>
</protein>
<evidence type="ECO:0000256" key="4">
    <source>
        <dbReference type="ARBA" id="ARBA00023163"/>
    </source>
</evidence>
<gene>
    <name evidence="8" type="ORF">RJ639_043703</name>
</gene>
<keyword evidence="9" id="KW-1185">Reference proteome</keyword>
<evidence type="ECO:0000256" key="5">
    <source>
        <dbReference type="ARBA" id="ARBA00023242"/>
    </source>
</evidence>
<dbReference type="GO" id="GO:0003677">
    <property type="term" value="F:DNA binding"/>
    <property type="evidence" value="ECO:0007669"/>
    <property type="project" value="UniProtKB-KW"/>
</dbReference>
<evidence type="ECO:0000259" key="7">
    <source>
        <dbReference type="PROSITE" id="PS50863"/>
    </source>
</evidence>
<evidence type="ECO:0000313" key="8">
    <source>
        <dbReference type="EMBL" id="KAK3024511.1"/>
    </source>
</evidence>
<evidence type="ECO:0000256" key="3">
    <source>
        <dbReference type="ARBA" id="ARBA00023125"/>
    </source>
</evidence>
<name>A0AA89B8Y8_9ASTE</name>
<dbReference type="SUPFAM" id="SSF101936">
    <property type="entry name" value="DNA-binding pseudobarrel domain"/>
    <property type="match status" value="1"/>
</dbReference>
<comment type="subcellular location">
    <subcellularLocation>
        <location evidence="1">Nucleus</location>
    </subcellularLocation>
</comment>
<dbReference type="CDD" id="cd10017">
    <property type="entry name" value="B3_DNA"/>
    <property type="match status" value="1"/>
</dbReference>
<keyword evidence="3" id="KW-0238">DNA-binding</keyword>
<keyword evidence="4" id="KW-0804">Transcription</keyword>
<dbReference type="InterPro" id="IPR044837">
    <property type="entry name" value="REM16-like"/>
</dbReference>
<dbReference type="Proteomes" id="UP001188597">
    <property type="component" value="Unassembled WGS sequence"/>
</dbReference>
<feature type="domain" description="TF-B3" evidence="7">
    <location>
        <begin position="61"/>
        <end position="152"/>
    </location>
</feature>
<dbReference type="EMBL" id="JAVXUP010000599">
    <property type="protein sequence ID" value="KAK3024511.1"/>
    <property type="molecule type" value="Genomic_DNA"/>
</dbReference>
<sequence>MEWNFSEVSFVKVLSSLIFERYKRKREVVDEPYDRSEVQSSAVLERAKGVQANLAPEYPSFIKLMLRSHVTKGFWLGLPSEFCRLHLPKCDETIILEGENGEYYEANFLFYKGGLSGGWRGFSLAHKLLEGDVVVFLLVQPCKFKVYIIRANGLAEIDGALGLLNLDLGVKEIGFACKLSTFIDGFSIWGKTLEAFEVLGMEVGFLRARLSQLVNLAFKSTESDESERHKEARLERDCAEDEMRSLNIKLSELKQAKVRLDDDMEALKVDSKRCELIFQKQLDAPW</sequence>
<evidence type="ECO:0000313" key="9">
    <source>
        <dbReference type="Proteomes" id="UP001188597"/>
    </source>
</evidence>
<dbReference type="AlphaFoldDB" id="A0AA89B8Y8"/>
<keyword evidence="5" id="KW-0539">Nucleus</keyword>
<evidence type="ECO:0000256" key="1">
    <source>
        <dbReference type="ARBA" id="ARBA00004123"/>
    </source>
</evidence>
<organism evidence="8 9">
    <name type="scientific">Escallonia herrerae</name>
    <dbReference type="NCBI Taxonomy" id="1293975"/>
    <lineage>
        <taxon>Eukaryota</taxon>
        <taxon>Viridiplantae</taxon>
        <taxon>Streptophyta</taxon>
        <taxon>Embryophyta</taxon>
        <taxon>Tracheophyta</taxon>
        <taxon>Spermatophyta</taxon>
        <taxon>Magnoliopsida</taxon>
        <taxon>eudicotyledons</taxon>
        <taxon>Gunneridae</taxon>
        <taxon>Pentapetalae</taxon>
        <taxon>asterids</taxon>
        <taxon>campanulids</taxon>
        <taxon>Escalloniales</taxon>
        <taxon>Escalloniaceae</taxon>
        <taxon>Escallonia</taxon>
    </lineage>
</organism>
<comment type="caution">
    <text evidence="8">The sequence shown here is derived from an EMBL/GenBank/DDBJ whole genome shotgun (WGS) entry which is preliminary data.</text>
</comment>
<dbReference type="SMART" id="SM01019">
    <property type="entry name" value="B3"/>
    <property type="match status" value="1"/>
</dbReference>
<dbReference type="GO" id="GO:0005634">
    <property type="term" value="C:nucleus"/>
    <property type="evidence" value="ECO:0007669"/>
    <property type="project" value="UniProtKB-SubCell"/>
</dbReference>
<accession>A0AA89B8Y8</accession>
<dbReference type="PANTHER" id="PTHR31391">
    <property type="entry name" value="B3 DOMAIN-CONTAINING PROTEIN OS11G0197600-RELATED"/>
    <property type="match status" value="1"/>
</dbReference>